<gene>
    <name evidence="1" type="ORF">AVEN_165094_1</name>
</gene>
<comment type="caution">
    <text evidence="1">The sequence shown here is derived from an EMBL/GenBank/DDBJ whole genome shotgun (WGS) entry which is preliminary data.</text>
</comment>
<dbReference type="AlphaFoldDB" id="A0A4Y2ATC7"/>
<evidence type="ECO:0000313" key="1">
    <source>
        <dbReference type="EMBL" id="GBL82767.1"/>
    </source>
</evidence>
<evidence type="ECO:0000313" key="2">
    <source>
        <dbReference type="Proteomes" id="UP000499080"/>
    </source>
</evidence>
<name>A0A4Y2ATC7_ARAVE</name>
<organism evidence="1 2">
    <name type="scientific">Araneus ventricosus</name>
    <name type="common">Orbweaver spider</name>
    <name type="synonym">Epeira ventricosa</name>
    <dbReference type="NCBI Taxonomy" id="182803"/>
    <lineage>
        <taxon>Eukaryota</taxon>
        <taxon>Metazoa</taxon>
        <taxon>Ecdysozoa</taxon>
        <taxon>Arthropoda</taxon>
        <taxon>Chelicerata</taxon>
        <taxon>Arachnida</taxon>
        <taxon>Araneae</taxon>
        <taxon>Araneomorphae</taxon>
        <taxon>Entelegynae</taxon>
        <taxon>Araneoidea</taxon>
        <taxon>Araneidae</taxon>
        <taxon>Araneus</taxon>
    </lineage>
</organism>
<proteinExistence type="predicted"/>
<protein>
    <submittedName>
        <fullName evidence="1">Uncharacterized protein</fullName>
    </submittedName>
</protein>
<accession>A0A4Y2ATC7</accession>
<reference evidence="1 2" key="1">
    <citation type="journal article" date="2019" name="Sci. Rep.">
        <title>Orb-weaving spider Araneus ventricosus genome elucidates the spidroin gene catalogue.</title>
        <authorList>
            <person name="Kono N."/>
            <person name="Nakamura H."/>
            <person name="Ohtoshi R."/>
            <person name="Moran D.A.P."/>
            <person name="Shinohara A."/>
            <person name="Yoshida Y."/>
            <person name="Fujiwara M."/>
            <person name="Mori M."/>
            <person name="Tomita M."/>
            <person name="Arakawa K."/>
        </authorList>
    </citation>
    <scope>NUCLEOTIDE SEQUENCE [LARGE SCALE GENOMIC DNA]</scope>
</reference>
<dbReference type="Proteomes" id="UP000499080">
    <property type="component" value="Unassembled WGS sequence"/>
</dbReference>
<keyword evidence="2" id="KW-1185">Reference proteome</keyword>
<sequence length="78" mass="8495">MILTDFLPQFYQGRVCKYASGLIIGGDQRVTARLLSALLVGSIQTIPGSSSSEPLWVCLRRGRFTTGFMALTPSSQMP</sequence>
<dbReference type="EMBL" id="BGPR01233085">
    <property type="protein sequence ID" value="GBL82767.1"/>
    <property type="molecule type" value="Genomic_DNA"/>
</dbReference>